<dbReference type="RefSeq" id="XP_030984218.1">
    <property type="nucleotide sequence ID" value="XM_031123794.1"/>
</dbReference>
<dbReference type="GO" id="GO:0003723">
    <property type="term" value="F:RNA binding"/>
    <property type="evidence" value="ECO:0007669"/>
    <property type="project" value="InterPro"/>
</dbReference>
<reference evidence="2" key="2">
    <citation type="submission" date="2019-10" db="EMBL/GenBank/DDBJ databases">
        <authorList>
            <consortium name="NCBI Genome Project"/>
        </authorList>
    </citation>
    <scope>NUCLEOTIDE SEQUENCE</scope>
    <source>
        <strain evidence="2">NI907</strain>
    </source>
</reference>
<dbReference type="OrthoDB" id="5404651at2759"/>
<evidence type="ECO:0000313" key="1">
    <source>
        <dbReference type="Proteomes" id="UP000515153"/>
    </source>
</evidence>
<protein>
    <recommendedName>
        <fullName evidence="3">PCI domain-containing protein</fullName>
    </recommendedName>
</protein>
<reference evidence="2" key="3">
    <citation type="submission" date="2025-08" db="UniProtKB">
        <authorList>
            <consortium name="RefSeq"/>
        </authorList>
    </citation>
    <scope>IDENTIFICATION</scope>
    <source>
        <strain evidence="2">NI907</strain>
    </source>
</reference>
<dbReference type="SMART" id="SM00753">
    <property type="entry name" value="PAM"/>
    <property type="match status" value="1"/>
</dbReference>
<dbReference type="GeneID" id="41958703"/>
<evidence type="ECO:0008006" key="3">
    <source>
        <dbReference type="Google" id="ProtNLM"/>
    </source>
</evidence>
<dbReference type="AlphaFoldDB" id="A0A6P8BAK5"/>
<reference evidence="2" key="1">
    <citation type="journal article" date="2019" name="Mol. Biol. Evol.">
        <title>Blast fungal genomes show frequent chromosomal changes, gene gains and losses, and effector gene turnover.</title>
        <authorList>
            <person name="Gomez Luciano L.B."/>
            <person name="Jason Tsai I."/>
            <person name="Chuma I."/>
            <person name="Tosa Y."/>
            <person name="Chen Y.H."/>
            <person name="Li J.Y."/>
            <person name="Li M.Y."/>
            <person name="Jade Lu M.Y."/>
            <person name="Nakayashiki H."/>
            <person name="Li W.H."/>
        </authorList>
    </citation>
    <scope>NUCLEOTIDE SEQUENCE</scope>
    <source>
        <strain evidence="2">NI907</strain>
    </source>
</reference>
<dbReference type="PANTHER" id="PTHR12732">
    <property type="entry name" value="UNCHARACTERIZED PROTEASOME COMPONENT REGION PCI-CONTAINING"/>
    <property type="match status" value="1"/>
</dbReference>
<dbReference type="Proteomes" id="UP000515153">
    <property type="component" value="Unplaced"/>
</dbReference>
<sequence length="544" mass="60195">MDVIATFLKGVRELVVAGDGSTLCDWLVAEPDSPPAYHFIGQELRKKYPKGSSGLQALVEKSLPEEDNVPEGGSTPWPGFHAFMTEYLSYWRDVNFNDLMDIHERLCALSVSCTSALKHPGQGSIMVQTSVSYAQSMIKLVSVLNGRPDITAARRQQSSGDEGEARTFMDDSLDVIKEMFSSCARDRGQLTPGSKKSVVYLLASMAFRLLFICGRPMMAWSLLNGLEQAPALSLYPAVQRTTYLYYLGLVMFQSDHYPRAAAALDEAYRQLPRHLTKQRRLVLTFLIPANILSGRLPSDTLLQRPEAQQLAPIFRPMAMAIRKGNFAAFQQALNTHQAWLLERNLLFPLMYRARPLLWRSLTRRVFLLTYKPVDAGNEAMLPAGRKAVTLDLNMVQAAADYIQRSLEGHVPAIPPRASTKPPGQHTTNPLFLRAVANSTPQPPESTTLVSGPGGTRKLRAYEGLLWGNLPVTVEHVEVAVMGLVAQGLMNGFVSHSGRKFAIQNIKKTGGNAAAAGWPPNVSEVILQRLRDQSVDTDWVPGWVR</sequence>
<gene>
    <name evidence="2" type="ORF">PgNI_03741</name>
</gene>
<name>A0A6P8BAK5_PYRGI</name>
<evidence type="ECO:0000313" key="2">
    <source>
        <dbReference type="RefSeq" id="XP_030984218.1"/>
    </source>
</evidence>
<dbReference type="PANTHER" id="PTHR12732:SF8">
    <property type="entry name" value="NUCLEAR MRNA EXPORT PROTEIN THP1"/>
    <property type="match status" value="1"/>
</dbReference>
<dbReference type="KEGG" id="pgri:PgNI_03741"/>
<dbReference type="InterPro" id="IPR045114">
    <property type="entry name" value="Csn12-like"/>
</dbReference>
<keyword evidence="1" id="KW-1185">Reference proteome</keyword>
<proteinExistence type="predicted"/>
<accession>A0A6P8BAK5</accession>
<dbReference type="GO" id="GO:0003690">
    <property type="term" value="F:double-stranded DNA binding"/>
    <property type="evidence" value="ECO:0007669"/>
    <property type="project" value="InterPro"/>
</dbReference>
<organism evidence="1 2">
    <name type="scientific">Pyricularia grisea</name>
    <name type="common">Crabgrass-specific blast fungus</name>
    <name type="synonym">Magnaporthe grisea</name>
    <dbReference type="NCBI Taxonomy" id="148305"/>
    <lineage>
        <taxon>Eukaryota</taxon>
        <taxon>Fungi</taxon>
        <taxon>Dikarya</taxon>
        <taxon>Ascomycota</taxon>
        <taxon>Pezizomycotina</taxon>
        <taxon>Sordariomycetes</taxon>
        <taxon>Sordariomycetidae</taxon>
        <taxon>Magnaporthales</taxon>
        <taxon>Pyriculariaceae</taxon>
        <taxon>Pyricularia</taxon>
    </lineage>
</organism>